<comment type="similarity">
    <text evidence="9">Belongs to the MsrB Met sulfoxide reductase family.</text>
</comment>
<dbReference type="HAMAP" id="MF_01401">
    <property type="entry name" value="MsrA"/>
    <property type="match status" value="1"/>
</dbReference>
<evidence type="ECO:0000259" key="11">
    <source>
        <dbReference type="PROSITE" id="PS51790"/>
    </source>
</evidence>
<dbReference type="Proteomes" id="UP000004754">
    <property type="component" value="Unassembled WGS sequence"/>
</dbReference>
<dbReference type="HAMAP" id="MF_01400">
    <property type="entry name" value="MsrB"/>
    <property type="match status" value="1"/>
</dbReference>
<dbReference type="PROSITE" id="PS51790">
    <property type="entry name" value="MSRB"/>
    <property type="match status" value="1"/>
</dbReference>
<dbReference type="AlphaFoldDB" id="E6MGR8"/>
<dbReference type="Pfam" id="PF01641">
    <property type="entry name" value="SelR"/>
    <property type="match status" value="1"/>
</dbReference>
<dbReference type="Pfam" id="PF01625">
    <property type="entry name" value="PMSR"/>
    <property type="match status" value="1"/>
</dbReference>
<comment type="caution">
    <text evidence="12">The sequence shown here is derived from an EMBL/GenBank/DDBJ whole genome shotgun (WGS) entry which is preliminary data.</text>
</comment>
<dbReference type="InterPro" id="IPR002569">
    <property type="entry name" value="Met_Sox_Rdtase_MsrA_dom"/>
</dbReference>
<evidence type="ECO:0000256" key="8">
    <source>
        <dbReference type="ARBA" id="ARBA00048782"/>
    </source>
</evidence>
<dbReference type="InterPro" id="IPR036509">
    <property type="entry name" value="Met_Sox_Rdtase_MsrA_sf"/>
</dbReference>
<dbReference type="GO" id="GO:0005737">
    <property type="term" value="C:cytoplasm"/>
    <property type="evidence" value="ECO:0007669"/>
    <property type="project" value="TreeGrafter"/>
</dbReference>
<feature type="domain" description="MsrB" evidence="11">
    <location>
        <begin position="173"/>
        <end position="296"/>
    </location>
</feature>
<evidence type="ECO:0000256" key="9">
    <source>
        <dbReference type="HAMAP-Rule" id="MF_01400"/>
    </source>
</evidence>
<dbReference type="InterPro" id="IPR028427">
    <property type="entry name" value="Met_Sox_Rdtase_MsrB"/>
</dbReference>
<dbReference type="GO" id="GO:0006979">
    <property type="term" value="P:response to oxidative stress"/>
    <property type="evidence" value="ECO:0007669"/>
    <property type="project" value="InterPro"/>
</dbReference>
<gene>
    <name evidence="9 12" type="primary">msrB</name>
    <name evidence="10" type="synonym">msrA</name>
    <name evidence="12" type="ORF">HMP0721_1201</name>
</gene>
<comment type="similarity">
    <text evidence="10">Belongs to the MsrA Met sulfoxide reductase family.</text>
</comment>
<evidence type="ECO:0000256" key="10">
    <source>
        <dbReference type="HAMAP-Rule" id="MF_01401"/>
    </source>
</evidence>
<keyword evidence="13" id="KW-1185">Reference proteome</keyword>
<dbReference type="NCBIfam" id="TIGR00357">
    <property type="entry name" value="peptide-methionine (R)-S-oxide reductase MsrB"/>
    <property type="match status" value="1"/>
</dbReference>
<evidence type="ECO:0000313" key="13">
    <source>
        <dbReference type="Proteomes" id="UP000004754"/>
    </source>
</evidence>
<comment type="function">
    <text evidence="5 10">Has an important function as a repair enzyme for proteins that have been inactivated by oxidation. Catalyzes the reversible oxidation-reduction of methionine sulfoxide in proteins to methionine.</text>
</comment>
<dbReference type="EC" id="1.8.4.12" evidence="9"/>
<evidence type="ECO:0000256" key="5">
    <source>
        <dbReference type="ARBA" id="ARBA00024679"/>
    </source>
</evidence>
<dbReference type="FunFam" id="2.170.150.20:FF:000003">
    <property type="entry name" value="Peptide methionine sulfoxide reductase MsrB"/>
    <property type="match status" value="1"/>
</dbReference>
<proteinExistence type="inferred from homology"/>
<dbReference type="PANTHER" id="PTHR10173">
    <property type="entry name" value="METHIONINE SULFOXIDE REDUCTASE"/>
    <property type="match status" value="1"/>
</dbReference>
<keyword evidence="4" id="KW-0511">Multifunctional enzyme</keyword>
<feature type="active site" description="Nucleophile" evidence="9">
    <location>
        <position position="285"/>
    </location>
</feature>
<evidence type="ECO:0000313" key="12">
    <source>
        <dbReference type="EMBL" id="EFV01808.1"/>
    </source>
</evidence>
<evidence type="ECO:0000256" key="6">
    <source>
        <dbReference type="ARBA" id="ARBA00047806"/>
    </source>
</evidence>
<keyword evidence="3 9" id="KW-0560">Oxidoreductase</keyword>
<feature type="active site" evidence="10">
    <location>
        <position position="10"/>
    </location>
</feature>
<dbReference type="SUPFAM" id="SSF51316">
    <property type="entry name" value="Mss4-like"/>
    <property type="match status" value="1"/>
</dbReference>
<dbReference type="PANTHER" id="PTHR10173:SF59">
    <property type="entry name" value="PEPTIDE METHIONINE SULFOXIDE REDUCTASE MSRA_MSRB"/>
    <property type="match status" value="1"/>
</dbReference>
<comment type="catalytic activity">
    <reaction evidence="8 10">
        <text>[thioredoxin]-disulfide + L-methionine + H2O = L-methionine (S)-S-oxide + [thioredoxin]-dithiol</text>
        <dbReference type="Rhea" id="RHEA:19993"/>
        <dbReference type="Rhea" id="RHEA-COMP:10698"/>
        <dbReference type="Rhea" id="RHEA-COMP:10700"/>
        <dbReference type="ChEBI" id="CHEBI:15377"/>
        <dbReference type="ChEBI" id="CHEBI:29950"/>
        <dbReference type="ChEBI" id="CHEBI:50058"/>
        <dbReference type="ChEBI" id="CHEBI:57844"/>
        <dbReference type="ChEBI" id="CHEBI:58772"/>
        <dbReference type="EC" id="1.8.4.11"/>
    </reaction>
</comment>
<dbReference type="GO" id="GO:0008113">
    <property type="term" value="F:peptide-methionine (S)-S-oxide reductase activity"/>
    <property type="evidence" value="ECO:0007669"/>
    <property type="project" value="UniProtKB-UniRule"/>
</dbReference>
<dbReference type="NCBIfam" id="TIGR00401">
    <property type="entry name" value="msrA"/>
    <property type="match status" value="1"/>
</dbReference>
<dbReference type="EC" id="1.8.4.11" evidence="10"/>
<evidence type="ECO:0000256" key="4">
    <source>
        <dbReference type="ARBA" id="ARBA00023268"/>
    </source>
</evidence>
<sequence>MQQIYFAGGCFWGVQKFFDQFDGVIATEAGYANGPNAAPSYQDVCAGSGHAETVRVSYDPQKISLTALLTDYFKIIDPLAVNRQGADVGVQYRTGIYTADPAQLPEIRAVLAREAQKAGAPLAVEVRPLTNFFPAEAAHQNYLEKNPKGYCHIPRALFRLGKEKQNKKQDESEAALRARIGDLAFDVTQNAATERPFTGAYDDFFEPGLYVDVVSGEPLFTSLDKYDAGCGWPAFSRPIAQDAVTERADTSHGLVRTEVRSRGADSHLGHVFSDGPAERGGLRYCINAAALRFVPYDALDAEGYAAYKKWFEKA</sequence>
<evidence type="ECO:0000256" key="2">
    <source>
        <dbReference type="ARBA" id="ARBA00011017"/>
    </source>
</evidence>
<dbReference type="HOGENOM" id="CLU_031040_1_0_9"/>
<comment type="caution">
    <text evidence="9">Lacks conserved residue(s) required for the propagation of feature annotation.</text>
</comment>
<dbReference type="InterPro" id="IPR002579">
    <property type="entry name" value="Met_Sox_Rdtase_MsrB_dom"/>
</dbReference>
<dbReference type="GO" id="GO:0033743">
    <property type="term" value="F:peptide-methionine (R)-S-oxide reductase activity"/>
    <property type="evidence" value="ECO:0007669"/>
    <property type="project" value="UniProtKB-UniRule"/>
</dbReference>
<evidence type="ECO:0000256" key="7">
    <source>
        <dbReference type="ARBA" id="ARBA00048488"/>
    </source>
</evidence>
<protein>
    <recommendedName>
        <fullName evidence="9 10">Multifunctional fusion protein</fullName>
    </recommendedName>
    <domain>
        <recommendedName>
            <fullName evidence="10">Peptide methionine sulfoxide reductase MsrA</fullName>
            <shortName evidence="10">Protein-methionine-S-oxide reductase</shortName>
            <ecNumber evidence="10">1.8.4.11</ecNumber>
        </recommendedName>
        <alternativeName>
            <fullName evidence="10">Peptide-methionine (S)-S-oxide reductase</fullName>
            <shortName evidence="10">Peptide Met(O) reductase</shortName>
        </alternativeName>
    </domain>
    <domain>
        <recommendedName>
            <fullName evidence="9">Peptide methionine sulfoxide reductase MsrB</fullName>
            <ecNumber evidence="9">1.8.4.12</ecNumber>
        </recommendedName>
        <alternativeName>
            <fullName evidence="9">Peptide-methionine (R)-S-oxide reductase</fullName>
        </alternativeName>
    </domain>
</protein>
<dbReference type="STRING" id="887929.HMP0721_1201"/>
<dbReference type="InterPro" id="IPR011057">
    <property type="entry name" value="Mss4-like_sf"/>
</dbReference>
<dbReference type="eggNOG" id="COG0229">
    <property type="taxonomic scope" value="Bacteria"/>
</dbReference>
<comment type="similarity">
    <text evidence="2">In the N-terminal section; belongs to the MsrA Met sulfoxide reductase family.</text>
</comment>
<dbReference type="eggNOG" id="COG0225">
    <property type="taxonomic scope" value="Bacteria"/>
</dbReference>
<dbReference type="RefSeq" id="WP_006598625.1">
    <property type="nucleotide sequence ID" value="NZ_GL622359.1"/>
</dbReference>
<accession>E6MGR8</accession>
<dbReference type="EMBL" id="AEQN01000016">
    <property type="protein sequence ID" value="EFV01808.1"/>
    <property type="molecule type" value="Genomic_DNA"/>
</dbReference>
<evidence type="ECO:0000256" key="1">
    <source>
        <dbReference type="ARBA" id="ARBA00008076"/>
    </source>
</evidence>
<reference evidence="12 13" key="1">
    <citation type="submission" date="2010-12" db="EMBL/GenBank/DDBJ databases">
        <authorList>
            <person name="Muzny D."/>
            <person name="Qin X."/>
            <person name="Deng J."/>
            <person name="Jiang H."/>
            <person name="Liu Y."/>
            <person name="Qu J."/>
            <person name="Song X.-Z."/>
            <person name="Zhang L."/>
            <person name="Thornton R."/>
            <person name="Coyle M."/>
            <person name="Francisco L."/>
            <person name="Jackson L."/>
            <person name="Javaid M."/>
            <person name="Korchina V."/>
            <person name="Kovar C."/>
            <person name="Mata R."/>
            <person name="Mathew T."/>
            <person name="Ngo R."/>
            <person name="Nguyen L."/>
            <person name="Nguyen N."/>
            <person name="Okwuonu G."/>
            <person name="Ongeri F."/>
            <person name="Pham C."/>
            <person name="Simmons D."/>
            <person name="Wilczek-Boney K."/>
            <person name="Hale W."/>
            <person name="Jakkamsetti A."/>
            <person name="Pham P."/>
            <person name="Ruth R."/>
            <person name="San Lucas F."/>
            <person name="Warren J."/>
            <person name="Zhang J."/>
            <person name="Zhao Z."/>
            <person name="Zhou C."/>
            <person name="Zhu D."/>
            <person name="Lee S."/>
            <person name="Bess C."/>
            <person name="Blankenburg K."/>
            <person name="Forbes L."/>
            <person name="Fu Q."/>
            <person name="Gubbala S."/>
            <person name="Hirani K."/>
            <person name="Jayaseelan J.C."/>
            <person name="Lara F."/>
            <person name="Munidasa M."/>
            <person name="Palculict T."/>
            <person name="Patil S."/>
            <person name="Pu L.-L."/>
            <person name="Saada N."/>
            <person name="Tang L."/>
            <person name="Weissenberger G."/>
            <person name="Zhu Y."/>
            <person name="Hemphill L."/>
            <person name="Shang Y."/>
            <person name="Youmans B."/>
            <person name="Ayvaz T."/>
            <person name="Ross M."/>
            <person name="Santibanez J."/>
            <person name="Aqrawi P."/>
            <person name="Gross S."/>
            <person name="Joshi V."/>
            <person name="Fowler G."/>
            <person name="Nazareth L."/>
            <person name="Reid J."/>
            <person name="Worley K."/>
            <person name="Petrosino J."/>
            <person name="Highlander S."/>
            <person name="Gibbs R."/>
        </authorList>
    </citation>
    <scope>NUCLEOTIDE SEQUENCE [LARGE SCALE GENOMIC DNA]</scope>
    <source>
        <strain evidence="12 13">ATCC 23263</strain>
    </source>
</reference>
<dbReference type="OrthoDB" id="4174719at2"/>
<organism evidence="12 13">
    <name type="scientific">Pseudoramibacter alactolyticus ATCC 23263</name>
    <dbReference type="NCBI Taxonomy" id="887929"/>
    <lineage>
        <taxon>Bacteria</taxon>
        <taxon>Bacillati</taxon>
        <taxon>Bacillota</taxon>
        <taxon>Clostridia</taxon>
        <taxon>Eubacteriales</taxon>
        <taxon>Eubacteriaceae</taxon>
        <taxon>Pseudoramibacter</taxon>
    </lineage>
</organism>
<evidence type="ECO:0000256" key="3">
    <source>
        <dbReference type="ARBA" id="ARBA00023002"/>
    </source>
</evidence>
<dbReference type="GO" id="GO:0033744">
    <property type="term" value="F:L-methionine:thioredoxin-disulfide S-oxidoreductase activity"/>
    <property type="evidence" value="ECO:0007669"/>
    <property type="project" value="RHEA"/>
</dbReference>
<dbReference type="SUPFAM" id="SSF55068">
    <property type="entry name" value="Peptide methionine sulfoxide reductase"/>
    <property type="match status" value="1"/>
</dbReference>
<comment type="catalytic activity">
    <reaction evidence="6 10">
        <text>L-methionyl-[protein] + [thioredoxin]-disulfide + H2O = L-methionyl-(S)-S-oxide-[protein] + [thioredoxin]-dithiol</text>
        <dbReference type="Rhea" id="RHEA:14217"/>
        <dbReference type="Rhea" id="RHEA-COMP:10698"/>
        <dbReference type="Rhea" id="RHEA-COMP:10700"/>
        <dbReference type="Rhea" id="RHEA-COMP:12313"/>
        <dbReference type="Rhea" id="RHEA-COMP:12315"/>
        <dbReference type="ChEBI" id="CHEBI:15377"/>
        <dbReference type="ChEBI" id="CHEBI:16044"/>
        <dbReference type="ChEBI" id="CHEBI:29950"/>
        <dbReference type="ChEBI" id="CHEBI:44120"/>
        <dbReference type="ChEBI" id="CHEBI:50058"/>
        <dbReference type="EC" id="1.8.4.11"/>
    </reaction>
</comment>
<comment type="similarity">
    <text evidence="1">In the C-terminal section; belongs to the MsrB Met sulfoxide reductase family.</text>
</comment>
<comment type="catalytic activity">
    <reaction evidence="7 9">
        <text>L-methionyl-[protein] + [thioredoxin]-disulfide + H2O = L-methionyl-(R)-S-oxide-[protein] + [thioredoxin]-dithiol</text>
        <dbReference type="Rhea" id="RHEA:24164"/>
        <dbReference type="Rhea" id="RHEA-COMP:10698"/>
        <dbReference type="Rhea" id="RHEA-COMP:10700"/>
        <dbReference type="Rhea" id="RHEA-COMP:12313"/>
        <dbReference type="Rhea" id="RHEA-COMP:12314"/>
        <dbReference type="ChEBI" id="CHEBI:15377"/>
        <dbReference type="ChEBI" id="CHEBI:16044"/>
        <dbReference type="ChEBI" id="CHEBI:29950"/>
        <dbReference type="ChEBI" id="CHEBI:45764"/>
        <dbReference type="ChEBI" id="CHEBI:50058"/>
        <dbReference type="EC" id="1.8.4.12"/>
    </reaction>
</comment>
<name>E6MGR8_9FIRM</name>
<dbReference type="Gene3D" id="2.170.150.20">
    <property type="entry name" value="Peptide methionine sulfoxide reductase"/>
    <property type="match status" value="1"/>
</dbReference>
<dbReference type="Gene3D" id="3.30.1060.10">
    <property type="entry name" value="Peptide methionine sulphoxide reductase MsrA"/>
    <property type="match status" value="1"/>
</dbReference>
<dbReference type="GO" id="GO:0030091">
    <property type="term" value="P:protein repair"/>
    <property type="evidence" value="ECO:0007669"/>
    <property type="project" value="InterPro"/>
</dbReference>